<comment type="caution">
    <text evidence="13">The sequence shown here is derived from an EMBL/GenBank/DDBJ whole genome shotgun (WGS) entry which is preliminary data.</text>
</comment>
<dbReference type="Gene3D" id="1.10.510.10">
    <property type="entry name" value="Transferase(Phosphotransferase) domain 1"/>
    <property type="match status" value="1"/>
</dbReference>
<evidence type="ECO:0000259" key="12">
    <source>
        <dbReference type="PROSITE" id="PS50011"/>
    </source>
</evidence>
<protein>
    <recommendedName>
        <fullName evidence="2">non-specific serine/threonine protein kinase</fullName>
        <ecNumber evidence="2">2.7.11.1</ecNumber>
    </recommendedName>
</protein>
<organism evidence="13 14">
    <name type="scientific">Cymbomonas tetramitiformis</name>
    <dbReference type="NCBI Taxonomy" id="36881"/>
    <lineage>
        <taxon>Eukaryota</taxon>
        <taxon>Viridiplantae</taxon>
        <taxon>Chlorophyta</taxon>
        <taxon>Pyramimonadophyceae</taxon>
        <taxon>Pyramimonadales</taxon>
        <taxon>Pyramimonadaceae</taxon>
        <taxon>Cymbomonas</taxon>
    </lineage>
</organism>
<reference evidence="13 14" key="1">
    <citation type="journal article" date="2015" name="Genome Biol. Evol.">
        <title>Comparative Genomics of a Bacterivorous Green Alga Reveals Evolutionary Causalities and Consequences of Phago-Mixotrophic Mode of Nutrition.</title>
        <authorList>
            <person name="Burns J.A."/>
            <person name="Paasch A."/>
            <person name="Narechania A."/>
            <person name="Kim E."/>
        </authorList>
    </citation>
    <scope>NUCLEOTIDE SEQUENCE [LARGE SCALE GENOMIC DNA]</scope>
    <source>
        <strain evidence="13 14">PLY_AMNH</strain>
    </source>
</reference>
<evidence type="ECO:0000256" key="9">
    <source>
        <dbReference type="ARBA" id="ARBA00048679"/>
    </source>
</evidence>
<accession>A0AAE0FA03</accession>
<evidence type="ECO:0000256" key="10">
    <source>
        <dbReference type="PROSITE-ProRule" id="PRU10141"/>
    </source>
</evidence>
<dbReference type="PROSITE" id="PS50011">
    <property type="entry name" value="PROTEIN_KINASE_DOM"/>
    <property type="match status" value="1"/>
</dbReference>
<dbReference type="InterPro" id="IPR017441">
    <property type="entry name" value="Protein_kinase_ATP_BS"/>
</dbReference>
<evidence type="ECO:0000313" key="14">
    <source>
        <dbReference type="Proteomes" id="UP001190700"/>
    </source>
</evidence>
<dbReference type="Pfam" id="PF00069">
    <property type="entry name" value="Pkinase"/>
    <property type="match status" value="1"/>
</dbReference>
<evidence type="ECO:0000256" key="7">
    <source>
        <dbReference type="ARBA" id="ARBA00022840"/>
    </source>
</evidence>
<comment type="catalytic activity">
    <reaction evidence="9">
        <text>L-seryl-[protein] + ATP = O-phospho-L-seryl-[protein] + ADP + H(+)</text>
        <dbReference type="Rhea" id="RHEA:17989"/>
        <dbReference type="Rhea" id="RHEA-COMP:9863"/>
        <dbReference type="Rhea" id="RHEA-COMP:11604"/>
        <dbReference type="ChEBI" id="CHEBI:15378"/>
        <dbReference type="ChEBI" id="CHEBI:29999"/>
        <dbReference type="ChEBI" id="CHEBI:30616"/>
        <dbReference type="ChEBI" id="CHEBI:83421"/>
        <dbReference type="ChEBI" id="CHEBI:456216"/>
        <dbReference type="EC" id="2.7.11.1"/>
    </reaction>
</comment>
<dbReference type="SUPFAM" id="SSF56112">
    <property type="entry name" value="Protein kinase-like (PK-like)"/>
    <property type="match status" value="1"/>
</dbReference>
<dbReference type="PROSITE" id="PS00108">
    <property type="entry name" value="PROTEIN_KINASE_ST"/>
    <property type="match status" value="1"/>
</dbReference>
<dbReference type="InterPro" id="IPR011009">
    <property type="entry name" value="Kinase-like_dom_sf"/>
</dbReference>
<keyword evidence="5 10" id="KW-0547">Nucleotide-binding</keyword>
<comment type="catalytic activity">
    <reaction evidence="8">
        <text>L-threonyl-[protein] + ATP = O-phospho-L-threonyl-[protein] + ADP + H(+)</text>
        <dbReference type="Rhea" id="RHEA:46608"/>
        <dbReference type="Rhea" id="RHEA-COMP:11060"/>
        <dbReference type="Rhea" id="RHEA-COMP:11605"/>
        <dbReference type="ChEBI" id="CHEBI:15378"/>
        <dbReference type="ChEBI" id="CHEBI:30013"/>
        <dbReference type="ChEBI" id="CHEBI:30616"/>
        <dbReference type="ChEBI" id="CHEBI:61977"/>
        <dbReference type="ChEBI" id="CHEBI:456216"/>
        <dbReference type="EC" id="2.7.11.1"/>
    </reaction>
</comment>
<evidence type="ECO:0000313" key="13">
    <source>
        <dbReference type="EMBL" id="KAK3255606.1"/>
    </source>
</evidence>
<sequence>MERYTKISIIGSGSFGKVYKVKSNEDDKLYVMKRISLSSYDDAEKKSALQEVELLADLRHPHICPYIDHYWDDLEGDLCLVMAFCEYGDLYKLIEKRRKSGEHIPESQVWKWAVQLLLSLQYLHSKHILHRDVKSQNIFIAKTKIVMLGDFGLSKQLQNTFDMANTPIGTPFYMAPEVMEGKPYSYKGDVWALGCVLYELCTLKSAFAANHLPGVVMKVLRGTYAPVNEAQYGESLRNLIKLMLTTEVTERPSIKELLRRPEVMAHADAYVAEVEATAEGWDSTWKETVQSSGAPQVVSTVGEASGETRPDGQMAVESIDGDCNVLQGTVLDHQPKTTRARPPKLRISMACRSCFIWCPIATCHVA</sequence>
<dbReference type="EC" id="2.7.11.1" evidence="2"/>
<keyword evidence="6" id="KW-0418">Kinase</keyword>
<keyword evidence="4" id="KW-0808">Transferase</keyword>
<evidence type="ECO:0000256" key="8">
    <source>
        <dbReference type="ARBA" id="ARBA00047899"/>
    </source>
</evidence>
<keyword evidence="14" id="KW-1185">Reference proteome</keyword>
<evidence type="ECO:0000256" key="3">
    <source>
        <dbReference type="ARBA" id="ARBA00022527"/>
    </source>
</evidence>
<evidence type="ECO:0000256" key="5">
    <source>
        <dbReference type="ARBA" id="ARBA00022741"/>
    </source>
</evidence>
<evidence type="ECO:0000256" key="1">
    <source>
        <dbReference type="ARBA" id="ARBA00010886"/>
    </source>
</evidence>
<gene>
    <name evidence="13" type="ORF">CYMTET_35222</name>
</gene>
<dbReference type="InterPro" id="IPR051131">
    <property type="entry name" value="NEK_Ser/Thr_kinase_NIMA"/>
</dbReference>
<keyword evidence="7 10" id="KW-0067">ATP-binding</keyword>
<keyword evidence="3 11" id="KW-0723">Serine/threonine-protein kinase</keyword>
<dbReference type="InterPro" id="IPR008271">
    <property type="entry name" value="Ser/Thr_kinase_AS"/>
</dbReference>
<dbReference type="GO" id="GO:0005524">
    <property type="term" value="F:ATP binding"/>
    <property type="evidence" value="ECO:0007669"/>
    <property type="project" value="UniProtKB-UniRule"/>
</dbReference>
<dbReference type="GO" id="GO:0004674">
    <property type="term" value="F:protein serine/threonine kinase activity"/>
    <property type="evidence" value="ECO:0007669"/>
    <property type="project" value="UniProtKB-KW"/>
</dbReference>
<dbReference type="Proteomes" id="UP001190700">
    <property type="component" value="Unassembled WGS sequence"/>
</dbReference>
<dbReference type="FunFam" id="3.30.200.20:FF:000097">
    <property type="entry name" value="Probable serine/threonine-protein kinase nek1"/>
    <property type="match status" value="1"/>
</dbReference>
<feature type="binding site" evidence="10">
    <location>
        <position position="33"/>
    </location>
    <ligand>
        <name>ATP</name>
        <dbReference type="ChEBI" id="CHEBI:30616"/>
    </ligand>
</feature>
<comment type="similarity">
    <text evidence="1">Belongs to the protein kinase superfamily. NEK Ser/Thr protein kinase family. NIMA subfamily.</text>
</comment>
<evidence type="ECO:0000256" key="11">
    <source>
        <dbReference type="RuleBase" id="RU000304"/>
    </source>
</evidence>
<dbReference type="PANTHER" id="PTHR44899">
    <property type="entry name" value="CAMK FAMILY PROTEIN KINASE"/>
    <property type="match status" value="1"/>
</dbReference>
<dbReference type="EMBL" id="LGRX02022452">
    <property type="protein sequence ID" value="KAK3255606.1"/>
    <property type="molecule type" value="Genomic_DNA"/>
</dbReference>
<dbReference type="Gene3D" id="3.30.200.20">
    <property type="entry name" value="Phosphorylase Kinase, domain 1"/>
    <property type="match status" value="1"/>
</dbReference>
<evidence type="ECO:0000256" key="4">
    <source>
        <dbReference type="ARBA" id="ARBA00022679"/>
    </source>
</evidence>
<name>A0AAE0FA03_9CHLO</name>
<dbReference type="InterPro" id="IPR000719">
    <property type="entry name" value="Prot_kinase_dom"/>
</dbReference>
<feature type="domain" description="Protein kinase" evidence="12">
    <location>
        <begin position="4"/>
        <end position="263"/>
    </location>
</feature>
<dbReference type="AlphaFoldDB" id="A0AAE0FA03"/>
<proteinExistence type="inferred from homology"/>
<evidence type="ECO:0000256" key="2">
    <source>
        <dbReference type="ARBA" id="ARBA00012513"/>
    </source>
</evidence>
<dbReference type="CDD" id="cd08215">
    <property type="entry name" value="STKc_Nek"/>
    <property type="match status" value="1"/>
</dbReference>
<dbReference type="SMART" id="SM00220">
    <property type="entry name" value="S_TKc"/>
    <property type="match status" value="1"/>
</dbReference>
<evidence type="ECO:0000256" key="6">
    <source>
        <dbReference type="ARBA" id="ARBA00022777"/>
    </source>
</evidence>
<dbReference type="PROSITE" id="PS00107">
    <property type="entry name" value="PROTEIN_KINASE_ATP"/>
    <property type="match status" value="1"/>
</dbReference>